<dbReference type="AlphaFoldDB" id="G8BSR8"/>
<keyword evidence="2" id="KW-1185">Reference proteome</keyword>
<dbReference type="OrthoDB" id="4058956at2759"/>
<accession>G8BSR8</accession>
<dbReference type="KEGG" id="tpf:TPHA_0D02520"/>
<dbReference type="GeneID" id="11531001"/>
<reference evidence="1 2" key="1">
    <citation type="journal article" date="2011" name="Proc. Natl. Acad. Sci. U.S.A.">
        <title>Evolutionary erosion of yeast sex chromosomes by mating-type switching accidents.</title>
        <authorList>
            <person name="Gordon J.L."/>
            <person name="Armisen D."/>
            <person name="Proux-Wera E."/>
            <person name="Oheigeartaigh S.S."/>
            <person name="Byrne K.P."/>
            <person name="Wolfe K.H."/>
        </authorList>
    </citation>
    <scope>NUCLEOTIDE SEQUENCE [LARGE SCALE GENOMIC DNA]</scope>
    <source>
        <strain evidence="2">ATCC 24235 / CBS 4417 / NBRC 1672 / NRRL Y-8282 / UCD 70-5</strain>
    </source>
</reference>
<dbReference type="Proteomes" id="UP000005666">
    <property type="component" value="Chromosome 4"/>
</dbReference>
<dbReference type="InterPro" id="IPR018479">
    <property type="entry name" value="Lrs4/Mde4"/>
</dbReference>
<dbReference type="HOGENOM" id="CLU_080754_0_0_1"/>
<evidence type="ECO:0000313" key="2">
    <source>
        <dbReference type="Proteomes" id="UP000005666"/>
    </source>
</evidence>
<gene>
    <name evidence="1" type="primary">TPHA0D02520</name>
    <name evidence="1" type="ordered locus">TPHA_0D02520</name>
</gene>
<proteinExistence type="predicted"/>
<organism evidence="1 2">
    <name type="scientific">Tetrapisispora phaffii (strain ATCC 24235 / CBS 4417 / NBRC 1672 / NRRL Y-8282 / UCD 70-5)</name>
    <name type="common">Yeast</name>
    <name type="synonym">Fabospora phaffii</name>
    <dbReference type="NCBI Taxonomy" id="1071381"/>
    <lineage>
        <taxon>Eukaryota</taxon>
        <taxon>Fungi</taxon>
        <taxon>Dikarya</taxon>
        <taxon>Ascomycota</taxon>
        <taxon>Saccharomycotina</taxon>
        <taxon>Saccharomycetes</taxon>
        <taxon>Saccharomycetales</taxon>
        <taxon>Saccharomycetaceae</taxon>
        <taxon>Tetrapisispora</taxon>
    </lineage>
</organism>
<dbReference type="Pfam" id="PF10422">
    <property type="entry name" value="LRS4"/>
    <property type="match status" value="1"/>
</dbReference>
<dbReference type="EMBL" id="HE612859">
    <property type="protein sequence ID" value="CCE62889.1"/>
    <property type="molecule type" value="Genomic_DNA"/>
</dbReference>
<evidence type="ECO:0000313" key="1">
    <source>
        <dbReference type="EMBL" id="CCE62889.1"/>
    </source>
</evidence>
<dbReference type="RefSeq" id="XP_003685323.1">
    <property type="nucleotide sequence ID" value="XM_003685275.1"/>
</dbReference>
<protein>
    <submittedName>
        <fullName evidence="1">Uncharacterized protein</fullName>
    </submittedName>
</protein>
<name>G8BSR8_TETPH</name>
<dbReference type="STRING" id="1071381.G8BSR8"/>
<sequence length="288" mass="32833">MTSLLQLLYNYQMSVIESERFYYTHLLEEKELNTKNEALIKNNDNTAVLVDDITGKQQEHSLSKELISLQRQLTKVSIELQTMKLSNEQLKEAQKVTKNTMNQKLNNSLKTIERLKSELSVNNSSHGDEDASSVTPPKIFNTFKNNEIKQKNNIHLLSPVTRKESGHLESNNKIEKLSGIRNIVNSKKHTLFDMDTESEADNSLNSIENVLKINTLKRNEVLANMVLPKDALPESSDINSSQNILSVDIPLIKGNTVEEKQVKNHHETKKRTLTKTRIQKLDSDDSLL</sequence>